<proteinExistence type="predicted"/>
<keyword evidence="1" id="KW-0472">Membrane</keyword>
<keyword evidence="1" id="KW-0812">Transmembrane</keyword>
<dbReference type="Pfam" id="PF11902">
    <property type="entry name" value="DUF3422"/>
    <property type="match status" value="1"/>
</dbReference>
<dbReference type="KEGG" id="ome:OLMES_0405"/>
<dbReference type="EMBL" id="CP021425">
    <property type="protein sequence ID" value="ARU54509.1"/>
    <property type="molecule type" value="Genomic_DNA"/>
</dbReference>
<gene>
    <name evidence="2" type="ORF">OLMES_0405</name>
</gene>
<dbReference type="RefSeq" id="WP_087459703.1">
    <property type="nucleotide sequence ID" value="NZ_CP021425.1"/>
</dbReference>
<dbReference type="AlphaFoldDB" id="A0A1Y0I2S3"/>
<organism evidence="2 3">
    <name type="scientific">Oleiphilus messinensis</name>
    <dbReference type="NCBI Taxonomy" id="141451"/>
    <lineage>
        <taxon>Bacteria</taxon>
        <taxon>Pseudomonadati</taxon>
        <taxon>Pseudomonadota</taxon>
        <taxon>Gammaproteobacteria</taxon>
        <taxon>Oceanospirillales</taxon>
        <taxon>Oleiphilaceae</taxon>
        <taxon>Oleiphilus</taxon>
    </lineage>
</organism>
<accession>A0A1Y0I2S3</accession>
<keyword evidence="1" id="KW-1133">Transmembrane helix</keyword>
<dbReference type="OrthoDB" id="9767470at2"/>
<sequence length="479" mass="53893">MVEHSIDLLESTALNNANRHGLNSGHGLNGHGEISGPVPSVEPLFQFFEAREALYNELHTRPFPVIETPASISQLAILHEESGQNLEFDHLSQLSHRYAVNPPAPGASCFYQNFGGFELRWERHTEFSSYTFIHKLDAPMPFGKTALSLLPPEWLKAMPGKVISCLHVELQAMPPEPQSADDLRQCFEGHRLISSSVEGGRAQLWTSYRIHSDGFGRILLQNRDLNACQTGRLVRRLLEIETYRMMVLMAFPLAKRIAPEVQGMERDLAAIIQQITDIEGLDDERRLLGELSTLAARVEQMITDTNYRFSASEAYFALVESRLDELREAGVNGLQTVGEFLSRRLVPAYRTAETVKSSLMDLSKRIERASELIRTRVNVTIESQNRYLLQSMDRRSKLQLRMQQAVEGLSVAVITYHLVGLVKHLADSAESLGWIEHAALWVGASVPVCGAVVVLGLMRLKKRISQTNEIMKEKQRSIQ</sequence>
<evidence type="ECO:0000313" key="3">
    <source>
        <dbReference type="Proteomes" id="UP000196027"/>
    </source>
</evidence>
<protein>
    <submittedName>
        <fullName evidence="2">Multipass membrane protein</fullName>
    </submittedName>
</protein>
<evidence type="ECO:0000313" key="2">
    <source>
        <dbReference type="EMBL" id="ARU54509.1"/>
    </source>
</evidence>
<feature type="transmembrane region" description="Helical" evidence="1">
    <location>
        <begin position="438"/>
        <end position="458"/>
    </location>
</feature>
<evidence type="ECO:0000256" key="1">
    <source>
        <dbReference type="SAM" id="Phobius"/>
    </source>
</evidence>
<dbReference type="InterPro" id="IPR021830">
    <property type="entry name" value="DUF3422"/>
</dbReference>
<dbReference type="Proteomes" id="UP000196027">
    <property type="component" value="Chromosome"/>
</dbReference>
<keyword evidence="3" id="KW-1185">Reference proteome</keyword>
<reference evidence="2 3" key="1">
    <citation type="submission" date="2017-05" db="EMBL/GenBank/DDBJ databases">
        <title>Genomic insights into alkan degradation activity of Oleiphilus messinensis.</title>
        <authorList>
            <person name="Kozyavkin S.A."/>
            <person name="Slesarev A.I."/>
            <person name="Golyshin P.N."/>
            <person name="Korzhenkov A."/>
            <person name="Golyshina O.N."/>
            <person name="Toshchakov S.V."/>
        </authorList>
    </citation>
    <scope>NUCLEOTIDE SEQUENCE [LARGE SCALE GENOMIC DNA]</scope>
    <source>
        <strain evidence="2 3">ME102</strain>
    </source>
</reference>
<name>A0A1Y0I2S3_9GAMM</name>